<proteinExistence type="inferred from homology"/>
<keyword evidence="3 7" id="KW-0028">Amino-acid biosynthesis</keyword>
<evidence type="ECO:0000313" key="11">
    <source>
        <dbReference type="Proteomes" id="UP000678228"/>
    </source>
</evidence>
<dbReference type="SMART" id="SM00859">
    <property type="entry name" value="Semialdhyde_dh"/>
    <property type="match status" value="1"/>
</dbReference>
<dbReference type="InterPro" id="IPR058924">
    <property type="entry name" value="AGPR_dimerisation_dom"/>
</dbReference>
<dbReference type="Gene3D" id="3.40.50.720">
    <property type="entry name" value="NAD(P)-binding Rossmann-like Domain"/>
    <property type="match status" value="1"/>
</dbReference>
<dbReference type="Pfam" id="PF22698">
    <property type="entry name" value="Semialdhyde_dhC_1"/>
    <property type="match status" value="1"/>
</dbReference>
<dbReference type="PANTHER" id="PTHR32338:SF10">
    <property type="entry name" value="N-ACETYL-GAMMA-GLUTAMYL-PHOSPHATE REDUCTASE, CHLOROPLASTIC-RELATED"/>
    <property type="match status" value="1"/>
</dbReference>
<dbReference type="GO" id="GO:0051287">
    <property type="term" value="F:NAD binding"/>
    <property type="evidence" value="ECO:0007669"/>
    <property type="project" value="InterPro"/>
</dbReference>
<dbReference type="SUPFAM" id="SSF55347">
    <property type="entry name" value="Glyceraldehyde-3-phosphate dehydrogenase-like, C-terminal domain"/>
    <property type="match status" value="1"/>
</dbReference>
<dbReference type="PANTHER" id="PTHR32338">
    <property type="entry name" value="N-ACETYL-GAMMA-GLUTAMYL-PHOSPHATE REDUCTASE, CHLOROPLASTIC-RELATED-RELATED"/>
    <property type="match status" value="1"/>
</dbReference>
<evidence type="ECO:0000256" key="8">
    <source>
        <dbReference type="PROSITE-ProRule" id="PRU10010"/>
    </source>
</evidence>
<dbReference type="PROSITE" id="PS01224">
    <property type="entry name" value="ARGC"/>
    <property type="match status" value="1"/>
</dbReference>
<evidence type="ECO:0000313" key="10">
    <source>
        <dbReference type="EMBL" id="MBP3949573.1"/>
    </source>
</evidence>
<comment type="similarity">
    <text evidence="7">Belongs to the NAGSA dehydrogenase family. Type 1 subfamily.</text>
</comment>
<evidence type="ECO:0000256" key="3">
    <source>
        <dbReference type="ARBA" id="ARBA00022605"/>
    </source>
</evidence>
<keyword evidence="7" id="KW-0963">Cytoplasm</keyword>
<comment type="subcellular location">
    <subcellularLocation>
        <location evidence="7">Cytoplasm</location>
    </subcellularLocation>
</comment>
<reference evidence="10" key="1">
    <citation type="submission" date="2021-03" db="EMBL/GenBank/DDBJ databases">
        <title>Bacillus suaedae sp. nov., isolated from Suaeda aralocaspica.</title>
        <authorList>
            <person name="Lei R.F.R."/>
        </authorList>
    </citation>
    <scope>NUCLEOTIDE SEQUENCE</scope>
    <source>
        <strain evidence="10">YZJH907-2</strain>
    </source>
</reference>
<comment type="function">
    <text evidence="7">Catalyzes the NADPH-dependent reduction of N-acetyl-5-glutamyl phosphate to yield N-acetyl-L-glutamate 5-semialdehyde.</text>
</comment>
<dbReference type="CDD" id="cd23934">
    <property type="entry name" value="AGPR_1_C"/>
    <property type="match status" value="1"/>
</dbReference>
<dbReference type="GO" id="GO:0005737">
    <property type="term" value="C:cytoplasm"/>
    <property type="evidence" value="ECO:0007669"/>
    <property type="project" value="UniProtKB-SubCell"/>
</dbReference>
<keyword evidence="11" id="KW-1185">Reference proteome</keyword>
<evidence type="ECO:0000256" key="5">
    <source>
        <dbReference type="ARBA" id="ARBA00023002"/>
    </source>
</evidence>
<sequence length="345" mass="38156">MRVGIVGATGYGGAELLRLLNLHPHIKDIVLYSSSKEGMNIHESYPHLASIYEQELRTLDIGNVKNEVDVIFLATPPGVSAGVSEQLIGAGCQVVDLSGDLRLTDPTVYTKWYKREAASESVLTQAVYGLTEWNREKIRSAKLVANPGCYPTATLLGLAPLVKKQLIDVDSIIIDAKSGTSGAGRSASMMTHYSEMNENFKIYQINQHKHVPEIEQILNGWNNNVTTVTFQPHLVPMVRGIMSTMYMKASKKTSEQELRALYQQVYADEPFVRIRPMGQFPSTKEVYGSNYCDIGITYDERTERITVVSVIDNVVKGAAGQAIQNFNVMNGYEEGTGLAIVPMYP</sequence>
<dbReference type="GO" id="GO:0003942">
    <property type="term" value="F:N-acetyl-gamma-glutamyl-phosphate reductase activity"/>
    <property type="evidence" value="ECO:0007669"/>
    <property type="project" value="UniProtKB-UniRule"/>
</dbReference>
<evidence type="ECO:0000256" key="2">
    <source>
        <dbReference type="ARBA" id="ARBA00022571"/>
    </source>
</evidence>
<dbReference type="EMBL" id="JAGKSQ010000001">
    <property type="protein sequence ID" value="MBP3949573.1"/>
    <property type="molecule type" value="Genomic_DNA"/>
</dbReference>
<dbReference type="SUPFAM" id="SSF51735">
    <property type="entry name" value="NAD(P)-binding Rossmann-fold domains"/>
    <property type="match status" value="1"/>
</dbReference>
<dbReference type="InterPro" id="IPR000534">
    <property type="entry name" value="Semialdehyde_DH_NAD-bd"/>
</dbReference>
<organism evidence="10 11">
    <name type="scientific">Halalkalibacter suaedae</name>
    <dbReference type="NCBI Taxonomy" id="2822140"/>
    <lineage>
        <taxon>Bacteria</taxon>
        <taxon>Bacillati</taxon>
        <taxon>Bacillota</taxon>
        <taxon>Bacilli</taxon>
        <taxon>Bacillales</taxon>
        <taxon>Bacillaceae</taxon>
        <taxon>Halalkalibacter</taxon>
    </lineage>
</organism>
<dbReference type="CDD" id="cd17895">
    <property type="entry name" value="AGPR_1_N"/>
    <property type="match status" value="1"/>
</dbReference>
<dbReference type="HAMAP" id="MF_00150">
    <property type="entry name" value="ArgC_type1"/>
    <property type="match status" value="1"/>
</dbReference>
<dbReference type="FunFam" id="3.30.360.10:FF:000014">
    <property type="entry name" value="N-acetyl-gamma-glutamyl-phosphate reductase"/>
    <property type="match status" value="1"/>
</dbReference>
<evidence type="ECO:0000256" key="7">
    <source>
        <dbReference type="HAMAP-Rule" id="MF_00150"/>
    </source>
</evidence>
<gene>
    <name evidence="7" type="primary">argC</name>
    <name evidence="10" type="ORF">J7W16_00410</name>
</gene>
<dbReference type="NCBIfam" id="TIGR01850">
    <property type="entry name" value="argC"/>
    <property type="match status" value="1"/>
</dbReference>
<dbReference type="InterPro" id="IPR050085">
    <property type="entry name" value="AGPR"/>
</dbReference>
<dbReference type="InterPro" id="IPR000706">
    <property type="entry name" value="AGPR_type-1"/>
</dbReference>
<feature type="active site" evidence="7 8">
    <location>
        <position position="149"/>
    </location>
</feature>
<evidence type="ECO:0000256" key="6">
    <source>
        <dbReference type="ARBA" id="ARBA00050557"/>
    </source>
</evidence>
<dbReference type="GO" id="GO:0070401">
    <property type="term" value="F:NADP+ binding"/>
    <property type="evidence" value="ECO:0007669"/>
    <property type="project" value="InterPro"/>
</dbReference>
<dbReference type="EC" id="1.2.1.38" evidence="7"/>
<evidence type="ECO:0000256" key="4">
    <source>
        <dbReference type="ARBA" id="ARBA00022857"/>
    </source>
</evidence>
<keyword evidence="2 7" id="KW-0055">Arginine biosynthesis</keyword>
<accession>A0A941ANX4</accession>
<feature type="domain" description="Semialdehyde dehydrogenase NAD-binding" evidence="9">
    <location>
        <begin position="2"/>
        <end position="141"/>
    </location>
</feature>
<dbReference type="AlphaFoldDB" id="A0A941ANX4"/>
<evidence type="ECO:0000259" key="9">
    <source>
        <dbReference type="SMART" id="SM00859"/>
    </source>
</evidence>
<protein>
    <recommendedName>
        <fullName evidence="7">N-acetyl-gamma-glutamyl-phosphate reductase</fullName>
        <shortName evidence="7">AGPR</shortName>
        <ecNumber evidence="7">1.2.1.38</ecNumber>
    </recommendedName>
    <alternativeName>
        <fullName evidence="7">N-acetyl-glutamate semialdehyde dehydrogenase</fullName>
        <shortName evidence="7">NAGSA dehydrogenase</shortName>
    </alternativeName>
</protein>
<dbReference type="Proteomes" id="UP000678228">
    <property type="component" value="Unassembled WGS sequence"/>
</dbReference>
<dbReference type="Gene3D" id="3.30.360.10">
    <property type="entry name" value="Dihydrodipicolinate Reductase, domain 2"/>
    <property type="match status" value="1"/>
</dbReference>
<keyword evidence="4 7" id="KW-0521">NADP</keyword>
<dbReference type="Pfam" id="PF01118">
    <property type="entry name" value="Semialdhyde_dh"/>
    <property type="match status" value="1"/>
</dbReference>
<keyword evidence="5 7" id="KW-0560">Oxidoreductase</keyword>
<comment type="caution">
    <text evidence="10">The sequence shown here is derived from an EMBL/GenBank/DDBJ whole genome shotgun (WGS) entry which is preliminary data.</text>
</comment>
<dbReference type="InterPro" id="IPR036291">
    <property type="entry name" value="NAD(P)-bd_dom_sf"/>
</dbReference>
<dbReference type="InterPro" id="IPR023013">
    <property type="entry name" value="AGPR_AS"/>
</dbReference>
<comment type="catalytic activity">
    <reaction evidence="6 7">
        <text>N-acetyl-L-glutamate 5-semialdehyde + phosphate + NADP(+) = N-acetyl-L-glutamyl 5-phosphate + NADPH + H(+)</text>
        <dbReference type="Rhea" id="RHEA:21588"/>
        <dbReference type="ChEBI" id="CHEBI:15378"/>
        <dbReference type="ChEBI" id="CHEBI:29123"/>
        <dbReference type="ChEBI" id="CHEBI:43474"/>
        <dbReference type="ChEBI" id="CHEBI:57783"/>
        <dbReference type="ChEBI" id="CHEBI:57936"/>
        <dbReference type="ChEBI" id="CHEBI:58349"/>
        <dbReference type="EC" id="1.2.1.38"/>
    </reaction>
</comment>
<evidence type="ECO:0000256" key="1">
    <source>
        <dbReference type="ARBA" id="ARBA00004862"/>
    </source>
</evidence>
<dbReference type="GO" id="GO:0006526">
    <property type="term" value="P:L-arginine biosynthetic process"/>
    <property type="evidence" value="ECO:0007669"/>
    <property type="project" value="UniProtKB-UniRule"/>
</dbReference>
<name>A0A941ANX4_9BACI</name>
<dbReference type="RefSeq" id="WP_210594956.1">
    <property type="nucleotide sequence ID" value="NZ_JAGKSQ010000001.1"/>
</dbReference>
<comment type="pathway">
    <text evidence="1 7">Amino-acid biosynthesis; L-arginine biosynthesis; N(2)-acetyl-L-ornithine from L-glutamate: step 3/4.</text>
</comment>